<protein>
    <submittedName>
        <fullName evidence="3">Uncharacterized protein</fullName>
    </submittedName>
</protein>
<evidence type="ECO:0000256" key="1">
    <source>
        <dbReference type="PROSITE-ProRule" id="PRU00339"/>
    </source>
</evidence>
<dbReference type="AlphaFoldDB" id="A0A4Y6UL27"/>
<keyword evidence="1" id="KW-0802">TPR repeat</keyword>
<dbReference type="PROSITE" id="PS50005">
    <property type="entry name" value="TPR"/>
    <property type="match status" value="1"/>
</dbReference>
<dbReference type="SMART" id="SM00028">
    <property type="entry name" value="TPR"/>
    <property type="match status" value="2"/>
</dbReference>
<accession>A0A4Y6UL27</accession>
<evidence type="ECO:0000313" key="4">
    <source>
        <dbReference type="Proteomes" id="UP000316313"/>
    </source>
</evidence>
<sequence length="207" mass="22693">MTSRKAVLWRHLLTIGAFFLSIPAFSAPAPDQSAHLPSTAKHPPHKTVQERLLQLEKALALAGNEQKAQELTNAAENLRIRGLTGATKLLLRDSQDALSKHDFQTAVDDITSALTLQPDKAILRRDRAEIRLAAGDMDGAIADLGVELQSDPQDPIAWGVLAQAEQLRHEPDAALRAYQKVISLNPYTPQAKENLKKFEKAKAGQED</sequence>
<evidence type="ECO:0000256" key="2">
    <source>
        <dbReference type="SAM" id="SignalP"/>
    </source>
</evidence>
<keyword evidence="4" id="KW-1185">Reference proteome</keyword>
<reference evidence="3 4" key="1">
    <citation type="submission" date="2019-03" db="EMBL/GenBank/DDBJ databases">
        <title>The complete genome sequence of Swingsia samuiensis NBRC107927(T).</title>
        <authorList>
            <person name="Chua K.-O."/>
            <person name="Chan K.-G."/>
            <person name="See-Too W.-S."/>
        </authorList>
    </citation>
    <scope>NUCLEOTIDE SEQUENCE [LARGE SCALE GENOMIC DNA]</scope>
    <source>
        <strain evidence="3 4">AH83</strain>
    </source>
</reference>
<keyword evidence="2" id="KW-0732">Signal</keyword>
<feature type="repeat" description="TPR" evidence="1">
    <location>
        <begin position="155"/>
        <end position="188"/>
    </location>
</feature>
<feature type="chain" id="PRO_5021501684" evidence="2">
    <location>
        <begin position="27"/>
        <end position="207"/>
    </location>
</feature>
<dbReference type="RefSeq" id="WP_141460715.1">
    <property type="nucleotide sequence ID" value="NZ_CP038141.1"/>
</dbReference>
<dbReference type="EMBL" id="CP038141">
    <property type="protein sequence ID" value="QDH17101.1"/>
    <property type="molecule type" value="Genomic_DNA"/>
</dbReference>
<gene>
    <name evidence="3" type="ORF">E3D00_05625</name>
</gene>
<dbReference type="SUPFAM" id="SSF48452">
    <property type="entry name" value="TPR-like"/>
    <property type="match status" value="1"/>
</dbReference>
<organism evidence="3 4">
    <name type="scientific">Swingsia samuiensis</name>
    <dbReference type="NCBI Taxonomy" id="1293412"/>
    <lineage>
        <taxon>Bacteria</taxon>
        <taxon>Pseudomonadati</taxon>
        <taxon>Pseudomonadota</taxon>
        <taxon>Alphaproteobacteria</taxon>
        <taxon>Acetobacterales</taxon>
        <taxon>Acetobacteraceae</taxon>
        <taxon>Swingsia</taxon>
    </lineage>
</organism>
<evidence type="ECO:0000313" key="3">
    <source>
        <dbReference type="EMBL" id="QDH17101.1"/>
    </source>
</evidence>
<dbReference type="Gene3D" id="1.25.40.10">
    <property type="entry name" value="Tetratricopeptide repeat domain"/>
    <property type="match status" value="1"/>
</dbReference>
<dbReference type="InterPro" id="IPR011990">
    <property type="entry name" value="TPR-like_helical_dom_sf"/>
</dbReference>
<dbReference type="InterPro" id="IPR019734">
    <property type="entry name" value="TPR_rpt"/>
</dbReference>
<dbReference type="Proteomes" id="UP000316313">
    <property type="component" value="Chromosome"/>
</dbReference>
<name>A0A4Y6UL27_9PROT</name>
<dbReference type="OrthoDB" id="7272872at2"/>
<feature type="signal peptide" evidence="2">
    <location>
        <begin position="1"/>
        <end position="26"/>
    </location>
</feature>
<dbReference type="Pfam" id="PF13371">
    <property type="entry name" value="TPR_9"/>
    <property type="match status" value="1"/>
</dbReference>
<dbReference type="KEGG" id="ssam:E3D00_05625"/>
<proteinExistence type="predicted"/>